<evidence type="ECO:0000313" key="1">
    <source>
        <dbReference type="EMBL" id="MDA0158926.1"/>
    </source>
</evidence>
<accession>A0A9X3S066</accession>
<dbReference type="RefSeq" id="WP_270037557.1">
    <property type="nucleotide sequence ID" value="NZ_JAPDOD010000001.1"/>
</dbReference>
<organism evidence="1 2">
    <name type="scientific">Solirubrobacter ginsenosidimutans</name>
    <dbReference type="NCBI Taxonomy" id="490573"/>
    <lineage>
        <taxon>Bacteria</taxon>
        <taxon>Bacillati</taxon>
        <taxon>Actinomycetota</taxon>
        <taxon>Thermoleophilia</taxon>
        <taxon>Solirubrobacterales</taxon>
        <taxon>Solirubrobacteraceae</taxon>
        <taxon>Solirubrobacter</taxon>
    </lineage>
</organism>
<dbReference type="Proteomes" id="UP001149140">
    <property type="component" value="Unassembled WGS sequence"/>
</dbReference>
<dbReference type="EMBL" id="JAPDOD010000001">
    <property type="protein sequence ID" value="MDA0158926.1"/>
    <property type="molecule type" value="Genomic_DNA"/>
</dbReference>
<keyword evidence="2" id="KW-1185">Reference proteome</keyword>
<dbReference type="AlphaFoldDB" id="A0A9X3S066"/>
<dbReference type="Pfam" id="PF06897">
    <property type="entry name" value="DUF1269"/>
    <property type="match status" value="1"/>
</dbReference>
<sequence length="162" mass="17079">MDTLSVWCFPGPDAAERLVCRLDGGTGSGRVAIDDAALVSWPSGRRTPAIRELGGLTGPGTLWGGFWGMLLGLIFLTPLAGPRFGAAAGAVAGSFSEFGVSDDFVMRVREEVTPGTSAIFLISTRSSAQSVAEAFADLDATVLRSELSVEQEERLREALSDR</sequence>
<dbReference type="InterPro" id="IPR009200">
    <property type="entry name" value="DUF1269_membrane"/>
</dbReference>
<reference evidence="1" key="1">
    <citation type="submission" date="2022-10" db="EMBL/GenBank/DDBJ databases">
        <title>The WGS of Solirubrobacter ginsenosidimutans DSM 21036.</title>
        <authorList>
            <person name="Jiang Z."/>
        </authorList>
    </citation>
    <scope>NUCLEOTIDE SEQUENCE</scope>
    <source>
        <strain evidence="1">DSM 21036</strain>
    </source>
</reference>
<name>A0A9X3S066_9ACTN</name>
<protein>
    <submittedName>
        <fullName evidence="1">DUF1269 domain-containing protein</fullName>
    </submittedName>
</protein>
<gene>
    <name evidence="1" type="ORF">OM076_01515</name>
</gene>
<comment type="caution">
    <text evidence="1">The sequence shown here is derived from an EMBL/GenBank/DDBJ whole genome shotgun (WGS) entry which is preliminary data.</text>
</comment>
<proteinExistence type="predicted"/>
<evidence type="ECO:0000313" key="2">
    <source>
        <dbReference type="Proteomes" id="UP001149140"/>
    </source>
</evidence>